<dbReference type="VEuPathDB" id="PlasmoDB:PVSEL_0400450"/>
<dbReference type="AlphaFoldDB" id="A0A6V7SGW8"/>
<gene>
    <name evidence="1" type="ORF">PVSEL_0400450</name>
</gene>
<sequence>MDFLGFAFLLCYLFSVTFVFAKIDVIQSGGAEKVEKAEKQNMCKH</sequence>
<accession>A0A6V7SGW8</accession>
<dbReference type="EMBL" id="LR865425">
    <property type="protein sequence ID" value="CAD2097583.1"/>
    <property type="molecule type" value="Genomic_DNA"/>
</dbReference>
<protein>
    <submittedName>
        <fullName evidence="1">Phosphatidylethanolamine-binding protein, putative</fullName>
    </submittedName>
</protein>
<reference evidence="1 2" key="1">
    <citation type="submission" date="2020-08" db="EMBL/GenBank/DDBJ databases">
        <authorList>
            <person name="Ramaprasad A."/>
        </authorList>
    </citation>
    <scope>NUCLEOTIDE SEQUENCE [LARGE SCALE GENOMIC DNA]</scope>
</reference>
<dbReference type="Proteomes" id="UP000515697">
    <property type="component" value="Chromosome PVSEL_04"/>
</dbReference>
<evidence type="ECO:0000313" key="2">
    <source>
        <dbReference type="Proteomes" id="UP000515697"/>
    </source>
</evidence>
<proteinExistence type="predicted"/>
<organism evidence="1 2">
    <name type="scientific">Plasmodium vinckei</name>
    <dbReference type="NCBI Taxonomy" id="5860"/>
    <lineage>
        <taxon>Eukaryota</taxon>
        <taxon>Sar</taxon>
        <taxon>Alveolata</taxon>
        <taxon>Apicomplexa</taxon>
        <taxon>Aconoidasida</taxon>
        <taxon>Haemosporida</taxon>
        <taxon>Plasmodiidae</taxon>
        <taxon>Plasmodium</taxon>
        <taxon>Plasmodium (Vinckeia)</taxon>
    </lineage>
</organism>
<name>A0A6V7SGW8_PLAVN</name>
<evidence type="ECO:0000313" key="1">
    <source>
        <dbReference type="EMBL" id="CAD2097583.1"/>
    </source>
</evidence>